<feature type="compositionally biased region" description="Basic and acidic residues" evidence="8">
    <location>
        <begin position="36"/>
        <end position="60"/>
    </location>
</feature>
<dbReference type="Pfam" id="PF08479">
    <property type="entry name" value="POTRA_2"/>
    <property type="match status" value="1"/>
</dbReference>
<feature type="domain" description="ShlB POTRA" evidence="12">
    <location>
        <begin position="158"/>
        <end position="211"/>
    </location>
</feature>
<feature type="domain" description="Polypeptide-transport-associated ShlB-type" evidence="11">
    <location>
        <begin position="82"/>
        <end position="157"/>
    </location>
</feature>
<evidence type="ECO:0000313" key="13">
    <source>
        <dbReference type="EMBL" id="EGO62719.1"/>
    </source>
</evidence>
<evidence type="ECO:0000256" key="7">
    <source>
        <dbReference type="ARBA" id="ARBA00023237"/>
    </source>
</evidence>
<feature type="domain" description="Haemolysin activator HlyB C-terminal" evidence="10">
    <location>
        <begin position="216"/>
        <end position="531"/>
    </location>
</feature>
<dbReference type="InterPro" id="IPR035251">
    <property type="entry name" value="ShlB_POTRA"/>
</dbReference>
<evidence type="ECO:0000313" key="14">
    <source>
        <dbReference type="Proteomes" id="UP000003240"/>
    </source>
</evidence>
<dbReference type="GO" id="GO:0046819">
    <property type="term" value="P:protein secretion by the type V secretion system"/>
    <property type="evidence" value="ECO:0007669"/>
    <property type="project" value="TreeGrafter"/>
</dbReference>
<dbReference type="FunFam" id="2.40.160.50:FF:000009">
    <property type="entry name" value="Putative hemolysin activator protein"/>
    <property type="match status" value="1"/>
</dbReference>
<evidence type="ECO:0000256" key="9">
    <source>
        <dbReference type="SAM" id="SignalP"/>
    </source>
</evidence>
<gene>
    <name evidence="13" type="ORF">ALO_16707</name>
</gene>
<dbReference type="AlphaFoldDB" id="F7NML1"/>
<accession>F7NML1</accession>
<evidence type="ECO:0000256" key="4">
    <source>
        <dbReference type="ARBA" id="ARBA00022692"/>
    </source>
</evidence>
<evidence type="ECO:0000256" key="1">
    <source>
        <dbReference type="ARBA" id="ARBA00004442"/>
    </source>
</evidence>
<evidence type="ECO:0000256" key="5">
    <source>
        <dbReference type="ARBA" id="ARBA00023065"/>
    </source>
</evidence>
<dbReference type="GO" id="GO:0098046">
    <property type="term" value="C:type V protein secretion system complex"/>
    <property type="evidence" value="ECO:0007669"/>
    <property type="project" value="TreeGrafter"/>
</dbReference>
<dbReference type="PANTHER" id="PTHR34597:SF3">
    <property type="entry name" value="OUTER MEMBRANE TRANSPORTER CDIB"/>
    <property type="match status" value="1"/>
</dbReference>
<comment type="similarity">
    <text evidence="2">Belongs to the TPS (TC 1.B.20) family.</text>
</comment>
<feature type="signal peptide" evidence="9">
    <location>
        <begin position="1"/>
        <end position="31"/>
    </location>
</feature>
<protein>
    <submittedName>
        <fullName evidence="13">Hemolysin activation translocator protein</fullName>
    </submittedName>
</protein>
<dbReference type="EMBL" id="AFGF01000174">
    <property type="protein sequence ID" value="EGO62719.1"/>
    <property type="molecule type" value="Genomic_DNA"/>
</dbReference>
<evidence type="ECO:0000259" key="11">
    <source>
        <dbReference type="Pfam" id="PF08479"/>
    </source>
</evidence>
<feature type="chain" id="PRO_5003360243" evidence="9">
    <location>
        <begin position="32"/>
        <end position="567"/>
    </location>
</feature>
<keyword evidence="6" id="KW-0472">Membrane</keyword>
<dbReference type="RefSeq" id="WP_004097809.1">
    <property type="nucleotide sequence ID" value="NZ_AFGF01000174.1"/>
</dbReference>
<dbReference type="Proteomes" id="UP000003240">
    <property type="component" value="Unassembled WGS sequence"/>
</dbReference>
<keyword evidence="14" id="KW-1185">Reference proteome</keyword>
<dbReference type="GO" id="GO:0006811">
    <property type="term" value="P:monoatomic ion transport"/>
    <property type="evidence" value="ECO:0007669"/>
    <property type="project" value="UniProtKB-KW"/>
</dbReference>
<evidence type="ECO:0000256" key="6">
    <source>
        <dbReference type="ARBA" id="ARBA00023136"/>
    </source>
</evidence>
<dbReference type="GO" id="GO:0008320">
    <property type="term" value="F:protein transmembrane transporter activity"/>
    <property type="evidence" value="ECO:0007669"/>
    <property type="project" value="TreeGrafter"/>
</dbReference>
<keyword evidence="7" id="KW-0998">Cell outer membrane</keyword>
<keyword evidence="5" id="KW-0813">Transport</keyword>
<comment type="subcellular location">
    <subcellularLocation>
        <location evidence="1">Cell outer membrane</location>
    </subcellularLocation>
</comment>
<sequence length="567" mass="64440">MISYHFKLLSRKTTLLLFLTLLLMHSFPALAQPTRTETEELNRRARQQAEERKQRQERQDVFLQDKSQADEDTSLPEETPAFQIHRIQLKGERLQEFSWLTSYLESYSHRRIGQQGIQLIVKRLSNLLIDRGYITTRILVPEQDLSSETLTLLLIPGTIHEIRFQDPSYHGSWQTAFPARPGDILNLRNLEQGLEQMKRVPSQDVEMDIRPGNQPGQSDVVIKVQRQKPWKAILSLDDSGSKATGRLQSSQTFAVDNLFGINDLFNVSFNVDAEPDHPERGTRGNSVDYSFPYGHWTFSFSGRSYQYHQTVTAAVEPFVSSGESDNLEFKASRLLERDQTSKTHLDFRILRAKSKSYIDDTEIEVQRKNTTAAEFAFVHTRYAGHTVYDVKIANKQGVSWFHAQEEPADRLPDDPTTRYSLWTVDLQTVAPAAFFGAPAQYRVNFYGQHTLSPLYGSEYFSIGNRYTVRGFDGEQTLSAEKGWYLRNELAIPLAGGGPEVYLGLDYGQVSGQATQYLPGKKLAGGAVGLRGNLATFQYDLFAGWPIYKPQGYQTADTTFGFQLLCQI</sequence>
<organism evidence="13 14">
    <name type="scientific">Acetonema longum DSM 6540</name>
    <dbReference type="NCBI Taxonomy" id="1009370"/>
    <lineage>
        <taxon>Bacteria</taxon>
        <taxon>Bacillati</taxon>
        <taxon>Bacillota</taxon>
        <taxon>Negativicutes</taxon>
        <taxon>Acetonemataceae</taxon>
        <taxon>Acetonema</taxon>
    </lineage>
</organism>
<feature type="region of interest" description="Disordered" evidence="8">
    <location>
        <begin position="33"/>
        <end position="77"/>
    </location>
</feature>
<reference evidence="13 14" key="1">
    <citation type="journal article" date="2011" name="EMBO J.">
        <title>Structural diversity of bacterial flagellar motors.</title>
        <authorList>
            <person name="Chen S."/>
            <person name="Beeby M."/>
            <person name="Murphy G.E."/>
            <person name="Leadbetter J.R."/>
            <person name="Hendrixson D.R."/>
            <person name="Briegel A."/>
            <person name="Li Z."/>
            <person name="Shi J."/>
            <person name="Tocheva E.I."/>
            <person name="Muller A."/>
            <person name="Dobro M.J."/>
            <person name="Jensen G.J."/>
        </authorList>
    </citation>
    <scope>NUCLEOTIDE SEQUENCE [LARGE SCALE GENOMIC DNA]</scope>
    <source>
        <strain evidence="13 14">DSM 6540</strain>
    </source>
</reference>
<name>F7NML1_9FIRM</name>
<evidence type="ECO:0000256" key="2">
    <source>
        <dbReference type="ARBA" id="ARBA00009055"/>
    </source>
</evidence>
<dbReference type="InterPro" id="IPR051544">
    <property type="entry name" value="TPS_OM_transporter"/>
</dbReference>
<dbReference type="Pfam" id="PF17287">
    <property type="entry name" value="POTRA_3"/>
    <property type="match status" value="1"/>
</dbReference>
<dbReference type="Gene3D" id="3.10.20.310">
    <property type="entry name" value="membrane protein fhac"/>
    <property type="match status" value="1"/>
</dbReference>
<dbReference type="PANTHER" id="PTHR34597">
    <property type="entry name" value="SLR1661 PROTEIN"/>
    <property type="match status" value="1"/>
</dbReference>
<dbReference type="GO" id="GO:0009279">
    <property type="term" value="C:cell outer membrane"/>
    <property type="evidence" value="ECO:0007669"/>
    <property type="project" value="UniProtKB-SubCell"/>
</dbReference>
<dbReference type="Pfam" id="PF03865">
    <property type="entry name" value="ShlB"/>
    <property type="match status" value="1"/>
</dbReference>
<keyword evidence="9" id="KW-0732">Signal</keyword>
<dbReference type="InterPro" id="IPR005565">
    <property type="entry name" value="Hemolysn_activator_HlyB_C"/>
</dbReference>
<evidence type="ECO:0000256" key="8">
    <source>
        <dbReference type="SAM" id="MobiDB-lite"/>
    </source>
</evidence>
<dbReference type="eggNOG" id="COG2831">
    <property type="taxonomic scope" value="Bacteria"/>
</dbReference>
<keyword evidence="5" id="KW-0406">Ion transport</keyword>
<evidence type="ECO:0000256" key="3">
    <source>
        <dbReference type="ARBA" id="ARBA00022452"/>
    </source>
</evidence>
<evidence type="ECO:0000259" key="10">
    <source>
        <dbReference type="Pfam" id="PF03865"/>
    </source>
</evidence>
<dbReference type="STRING" id="1009370.ALO_16707"/>
<dbReference type="OrthoDB" id="290122at2"/>
<dbReference type="Gene3D" id="2.40.160.50">
    <property type="entry name" value="membrane protein fhac: a member of the omp85/tpsb transporter family"/>
    <property type="match status" value="1"/>
</dbReference>
<dbReference type="InterPro" id="IPR013686">
    <property type="entry name" value="Polypept-transport_assoc_ShlB"/>
</dbReference>
<comment type="caution">
    <text evidence="13">The sequence shown here is derived from an EMBL/GenBank/DDBJ whole genome shotgun (WGS) entry which is preliminary data.</text>
</comment>
<proteinExistence type="inferred from homology"/>
<dbReference type="PIRSF" id="PIRSF029745">
    <property type="entry name" value="FhaC"/>
    <property type="match status" value="1"/>
</dbReference>
<keyword evidence="3" id="KW-1134">Transmembrane beta strand</keyword>
<dbReference type="InterPro" id="IPR027282">
    <property type="entry name" value="TPS"/>
</dbReference>
<keyword evidence="4" id="KW-0812">Transmembrane</keyword>
<evidence type="ECO:0000259" key="12">
    <source>
        <dbReference type="Pfam" id="PF17287"/>
    </source>
</evidence>